<dbReference type="EMBL" id="JADINH010000196">
    <property type="protein sequence ID" value="MBO8416687.1"/>
    <property type="molecule type" value="Genomic_DNA"/>
</dbReference>
<proteinExistence type="predicted"/>
<dbReference type="Gene3D" id="3.30.70.20">
    <property type="match status" value="1"/>
</dbReference>
<keyword evidence="2" id="KW-0408">Iron</keyword>
<evidence type="ECO:0000256" key="1">
    <source>
        <dbReference type="ARBA" id="ARBA00022723"/>
    </source>
</evidence>
<dbReference type="SUPFAM" id="SSF54862">
    <property type="entry name" value="4Fe-4S ferredoxins"/>
    <property type="match status" value="1"/>
</dbReference>
<evidence type="ECO:0000259" key="4">
    <source>
        <dbReference type="PROSITE" id="PS51379"/>
    </source>
</evidence>
<feature type="domain" description="4Fe-4S ferredoxin-type" evidence="4">
    <location>
        <begin position="443"/>
        <end position="472"/>
    </location>
</feature>
<protein>
    <submittedName>
        <fullName evidence="5">Polysaccharide pyruvyl transferase family protein</fullName>
    </submittedName>
</protein>
<dbReference type="GO" id="GO:0051536">
    <property type="term" value="F:iron-sulfur cluster binding"/>
    <property type="evidence" value="ECO:0007669"/>
    <property type="project" value="UniProtKB-KW"/>
</dbReference>
<dbReference type="GO" id="GO:0046872">
    <property type="term" value="F:metal ion binding"/>
    <property type="evidence" value="ECO:0007669"/>
    <property type="project" value="UniProtKB-KW"/>
</dbReference>
<keyword evidence="5" id="KW-0808">Transferase</keyword>
<feature type="domain" description="4Fe-4S ferredoxin-type" evidence="4">
    <location>
        <begin position="408"/>
        <end position="438"/>
    </location>
</feature>
<keyword evidence="1" id="KW-0479">Metal-binding</keyword>
<organism evidence="5 6">
    <name type="scientific">Candidatus Avisuccinivibrio stercorigallinarum</name>
    <dbReference type="NCBI Taxonomy" id="2840704"/>
    <lineage>
        <taxon>Bacteria</taxon>
        <taxon>Pseudomonadati</taxon>
        <taxon>Pseudomonadota</taxon>
        <taxon>Gammaproteobacteria</taxon>
        <taxon>Aeromonadales</taxon>
        <taxon>Succinivibrionaceae</taxon>
        <taxon>Succinivibrionaceae incertae sedis</taxon>
        <taxon>Candidatus Avisuccinivibrio</taxon>
    </lineage>
</organism>
<dbReference type="PROSITE" id="PS00198">
    <property type="entry name" value="4FE4S_FER_1"/>
    <property type="match status" value="1"/>
</dbReference>
<evidence type="ECO:0000256" key="3">
    <source>
        <dbReference type="ARBA" id="ARBA00023014"/>
    </source>
</evidence>
<dbReference type="AlphaFoldDB" id="A0A9D9DCV7"/>
<accession>A0A9D9DCV7</accession>
<comment type="caution">
    <text evidence="5">The sequence shown here is derived from an EMBL/GenBank/DDBJ whole genome shotgun (WGS) entry which is preliminary data.</text>
</comment>
<name>A0A9D9DCV7_9GAMM</name>
<evidence type="ECO:0000256" key="2">
    <source>
        <dbReference type="ARBA" id="ARBA00023004"/>
    </source>
</evidence>
<dbReference type="GO" id="GO:0016740">
    <property type="term" value="F:transferase activity"/>
    <property type="evidence" value="ECO:0007669"/>
    <property type="project" value="UniProtKB-KW"/>
</dbReference>
<dbReference type="InterPro" id="IPR007345">
    <property type="entry name" value="Polysacch_pyruvyl_Trfase"/>
</dbReference>
<sequence>MKAKILTLAYPSNDNYGAALQAWALKSFLEQNGVDAAVIWLCRGFASDFQIKRLSASRKYPHGQSLSSDLRRTFRLIRAPVEIVKTRIKDDKKNKKSERIRAFESFLRRYCYAGGRPLADTTILKRGINADAVFVGSDWVWRWWPLSGQIKDFENFWKVFFGFFPKREKQKLYAYAASTGIVPSKALPEFWSAVYGNFNKVSLREQESIDYIRDVCGVKRPAFHAVDPTLLLPPQFYRDFLANLKEKPKLCSQSYLLAYVLSSEYEEPIKRCIKQAQQHFHLPLICLNQKGEFSCDDALIIGEHCGPLEFLAYIQNAGYVITNSFHGMVFCTMFQKRFTAFARSENDVRQLNLARGLGLEERLLPYDAPTAAEELFDKPIDFAQVEERRRRWTAASNAFLQQCLSEERLTTIEKVHNCTGCLGCQGVCRSGAIKAVPDKFGFIKALVDEPLCNYCGRCGKSCPQLNRSAGYNALETQRYFAVLLNSETTPPPPQWLSVFNYGSDYLYN</sequence>
<evidence type="ECO:0000313" key="5">
    <source>
        <dbReference type="EMBL" id="MBO8416687.1"/>
    </source>
</evidence>
<reference evidence="5" key="1">
    <citation type="submission" date="2020-10" db="EMBL/GenBank/DDBJ databases">
        <authorList>
            <person name="Gilroy R."/>
        </authorList>
    </citation>
    <scope>NUCLEOTIDE SEQUENCE</scope>
    <source>
        <strain evidence="5">17213</strain>
    </source>
</reference>
<dbReference type="InterPro" id="IPR017896">
    <property type="entry name" value="4Fe4S_Fe-S-bd"/>
</dbReference>
<dbReference type="Pfam" id="PF04230">
    <property type="entry name" value="PS_pyruv_trans"/>
    <property type="match status" value="1"/>
</dbReference>
<evidence type="ECO:0000313" key="6">
    <source>
        <dbReference type="Proteomes" id="UP000823631"/>
    </source>
</evidence>
<reference evidence="5" key="2">
    <citation type="journal article" date="2021" name="PeerJ">
        <title>Extensive microbial diversity within the chicken gut microbiome revealed by metagenomics and culture.</title>
        <authorList>
            <person name="Gilroy R."/>
            <person name="Ravi A."/>
            <person name="Getino M."/>
            <person name="Pursley I."/>
            <person name="Horton D.L."/>
            <person name="Alikhan N.F."/>
            <person name="Baker D."/>
            <person name="Gharbi K."/>
            <person name="Hall N."/>
            <person name="Watson M."/>
            <person name="Adriaenssens E.M."/>
            <person name="Foster-Nyarko E."/>
            <person name="Jarju S."/>
            <person name="Secka A."/>
            <person name="Antonio M."/>
            <person name="Oren A."/>
            <person name="Chaudhuri R.R."/>
            <person name="La Ragione R."/>
            <person name="Hildebrand F."/>
            <person name="Pallen M.J."/>
        </authorList>
    </citation>
    <scope>NUCLEOTIDE SEQUENCE</scope>
    <source>
        <strain evidence="5">17213</strain>
    </source>
</reference>
<dbReference type="InterPro" id="IPR017900">
    <property type="entry name" value="4Fe4S_Fe_S_CS"/>
</dbReference>
<dbReference type="Proteomes" id="UP000823631">
    <property type="component" value="Unassembled WGS sequence"/>
</dbReference>
<dbReference type="PROSITE" id="PS51379">
    <property type="entry name" value="4FE4S_FER_2"/>
    <property type="match status" value="2"/>
</dbReference>
<gene>
    <name evidence="5" type="ORF">IAB19_09935</name>
</gene>
<keyword evidence="3" id="KW-0411">Iron-sulfur</keyword>